<dbReference type="KEGG" id="cqu:CpipJ_CPIJ002573"/>
<keyword evidence="4" id="KW-1185">Reference proteome</keyword>
<evidence type="ECO:0000313" key="2">
    <source>
        <dbReference type="EMBL" id="EDS37993.1"/>
    </source>
</evidence>
<organism>
    <name type="scientific">Culex quinquefasciatus</name>
    <name type="common">Southern house mosquito</name>
    <name type="synonym">Culex pungens</name>
    <dbReference type="NCBI Taxonomy" id="7176"/>
    <lineage>
        <taxon>Eukaryota</taxon>
        <taxon>Metazoa</taxon>
        <taxon>Ecdysozoa</taxon>
        <taxon>Arthropoda</taxon>
        <taxon>Hexapoda</taxon>
        <taxon>Insecta</taxon>
        <taxon>Pterygota</taxon>
        <taxon>Neoptera</taxon>
        <taxon>Endopterygota</taxon>
        <taxon>Diptera</taxon>
        <taxon>Nematocera</taxon>
        <taxon>Culicoidea</taxon>
        <taxon>Culicidae</taxon>
        <taxon>Culicinae</taxon>
        <taxon>Culicini</taxon>
        <taxon>Culex</taxon>
        <taxon>Culex</taxon>
    </lineage>
</organism>
<dbReference type="Proteomes" id="UP000002320">
    <property type="component" value="Unassembled WGS sequence"/>
</dbReference>
<accession>B0W7F8</accession>
<dbReference type="InParanoid" id="B0W7F8"/>
<reference evidence="3" key="2">
    <citation type="submission" date="2020-05" db="UniProtKB">
        <authorList>
            <consortium name="EnsemblMetazoa"/>
        </authorList>
    </citation>
    <scope>IDENTIFICATION</scope>
    <source>
        <strain evidence="3">JHB</strain>
    </source>
</reference>
<reference evidence="2" key="1">
    <citation type="submission" date="2007-03" db="EMBL/GenBank/DDBJ databases">
        <title>Annotation of Culex pipiens quinquefasciatus.</title>
        <authorList>
            <consortium name="The Broad Institute Genome Sequencing Platform"/>
            <person name="Atkinson P.W."/>
            <person name="Hemingway J."/>
            <person name="Christensen B.M."/>
            <person name="Higgs S."/>
            <person name="Kodira C."/>
            <person name="Hannick L."/>
            <person name="Megy K."/>
            <person name="O'Leary S."/>
            <person name="Pearson M."/>
            <person name="Haas B.J."/>
            <person name="Mauceli E."/>
            <person name="Wortman J.R."/>
            <person name="Lee N.H."/>
            <person name="Guigo R."/>
            <person name="Stanke M."/>
            <person name="Alvarado L."/>
            <person name="Amedeo P."/>
            <person name="Antoine C.H."/>
            <person name="Arensburger P."/>
            <person name="Bidwell S.L."/>
            <person name="Crawford M."/>
            <person name="Camaro F."/>
            <person name="Devon K."/>
            <person name="Engels R."/>
            <person name="Hammond M."/>
            <person name="Howarth C."/>
            <person name="Koehrsen M."/>
            <person name="Lawson D."/>
            <person name="Montgomery P."/>
            <person name="Nene V."/>
            <person name="Nusbaum C."/>
            <person name="Puiu D."/>
            <person name="Romero-Severson J."/>
            <person name="Severson D.W."/>
            <person name="Shumway M."/>
            <person name="Sisk P."/>
            <person name="Stolte C."/>
            <person name="Zeng Q."/>
            <person name="Eisenstadt E."/>
            <person name="Fraser-Liggett C."/>
            <person name="Strausberg R."/>
            <person name="Galagan J."/>
            <person name="Birren B."/>
            <person name="Collins F.H."/>
        </authorList>
    </citation>
    <scope>NUCLEOTIDE SEQUENCE [LARGE SCALE GENOMIC DNA]</scope>
    <source>
        <strain evidence="2">JHB</strain>
    </source>
</reference>
<name>B0W7F8_CULQU</name>
<evidence type="ECO:0000256" key="1">
    <source>
        <dbReference type="SAM" id="SignalP"/>
    </source>
</evidence>
<sequence length="125" mass="14038">MILLVIFIFFAPIVVLNLINVSDITKIRTESELIIIGKKITPCRAIFLPSKLYRMRLVRYGEAWRATAICLENSPSTGKHFPDDNQLTMEHLWTPARDTVGVEFLAEITSVNGVEFNAVAFVAGK</sequence>
<gene>
    <name evidence="3" type="primary">6034308</name>
    <name evidence="2" type="ORF">CpipJ_CPIJ002573</name>
</gene>
<dbReference type="HOGENOM" id="CLU_1994837_0_0_1"/>
<evidence type="ECO:0000313" key="4">
    <source>
        <dbReference type="Proteomes" id="UP000002320"/>
    </source>
</evidence>
<keyword evidence="1" id="KW-0732">Signal</keyword>
<evidence type="ECO:0000313" key="3">
    <source>
        <dbReference type="EnsemblMetazoa" id="CPIJ002573-PA"/>
    </source>
</evidence>
<dbReference type="EMBL" id="DS231854">
    <property type="protein sequence ID" value="EDS37993.1"/>
    <property type="molecule type" value="Genomic_DNA"/>
</dbReference>
<proteinExistence type="predicted"/>
<dbReference type="AlphaFoldDB" id="B0W7F8"/>
<dbReference type="VEuPathDB" id="VectorBase:CPIJ002573"/>
<feature type="chain" id="PRO_5014566532" evidence="1">
    <location>
        <begin position="17"/>
        <end position="125"/>
    </location>
</feature>
<protein>
    <submittedName>
        <fullName evidence="2 3">Uncharacterized protein</fullName>
    </submittedName>
</protein>
<feature type="signal peptide" evidence="1">
    <location>
        <begin position="1"/>
        <end position="16"/>
    </location>
</feature>
<dbReference type="EnsemblMetazoa" id="CPIJ002573-RA">
    <property type="protein sequence ID" value="CPIJ002573-PA"/>
    <property type="gene ID" value="CPIJ002573"/>
</dbReference>